<protein>
    <recommendedName>
        <fullName evidence="8 10">Phosphate acyltransferase</fullName>
        <ecNumber evidence="8 10">2.3.1.274</ecNumber>
    </recommendedName>
    <alternativeName>
        <fullName evidence="10">Acyl-ACP phosphotransacylase</fullName>
    </alternativeName>
    <alternativeName>
        <fullName evidence="10">Acyl-[acyl-carrier-protein]--phosphate acyltransferase</fullName>
    </alternativeName>
    <alternativeName>
        <fullName evidence="10">Phosphate-acyl-ACP acyltransferase</fullName>
    </alternativeName>
</protein>
<dbReference type="InterPro" id="IPR003664">
    <property type="entry name" value="FA_synthesis"/>
</dbReference>
<dbReference type="EC" id="2.3.1.274" evidence="8 10"/>
<dbReference type="NCBIfam" id="TIGR00182">
    <property type="entry name" value="plsX"/>
    <property type="match status" value="1"/>
</dbReference>
<comment type="catalytic activity">
    <reaction evidence="1 10">
        <text>a fatty acyl-[ACP] + phosphate = an acyl phosphate + holo-[ACP]</text>
        <dbReference type="Rhea" id="RHEA:42292"/>
        <dbReference type="Rhea" id="RHEA-COMP:9685"/>
        <dbReference type="Rhea" id="RHEA-COMP:14125"/>
        <dbReference type="ChEBI" id="CHEBI:43474"/>
        <dbReference type="ChEBI" id="CHEBI:59918"/>
        <dbReference type="ChEBI" id="CHEBI:64479"/>
        <dbReference type="ChEBI" id="CHEBI:138651"/>
        <dbReference type="EC" id="2.3.1.274"/>
    </reaction>
</comment>
<dbReference type="Pfam" id="PF02504">
    <property type="entry name" value="FA_synthesis"/>
    <property type="match status" value="1"/>
</dbReference>
<dbReference type="GO" id="GO:0005737">
    <property type="term" value="C:cytoplasm"/>
    <property type="evidence" value="ECO:0007669"/>
    <property type="project" value="UniProtKB-SubCell"/>
</dbReference>
<evidence type="ECO:0000256" key="6">
    <source>
        <dbReference type="ARBA" id="ARBA00023209"/>
    </source>
</evidence>
<dbReference type="HAMAP" id="MF_00019">
    <property type="entry name" value="PlsX"/>
    <property type="match status" value="1"/>
</dbReference>
<keyword evidence="7 10" id="KW-1208">Phospholipid metabolism</keyword>
<evidence type="ECO:0000256" key="5">
    <source>
        <dbReference type="ARBA" id="ARBA00023098"/>
    </source>
</evidence>
<comment type="pathway">
    <text evidence="10">Lipid metabolism; phospholipid metabolism.</text>
</comment>
<dbReference type="GO" id="GO:0043811">
    <property type="term" value="F:phosphate:acyl-[acyl carrier protein] acyltransferase activity"/>
    <property type="evidence" value="ECO:0007669"/>
    <property type="project" value="UniProtKB-UniRule"/>
</dbReference>
<dbReference type="EMBL" id="DVGY01000061">
    <property type="protein sequence ID" value="HIR40717.1"/>
    <property type="molecule type" value="Genomic_DNA"/>
</dbReference>
<comment type="subcellular location">
    <subcellularLocation>
        <location evidence="10">Cytoplasm</location>
    </subcellularLocation>
    <text evidence="10">Associated with the membrane possibly through PlsY.</text>
</comment>
<evidence type="ECO:0000256" key="10">
    <source>
        <dbReference type="HAMAP-Rule" id="MF_00019"/>
    </source>
</evidence>
<evidence type="ECO:0000256" key="3">
    <source>
        <dbReference type="ARBA" id="ARBA00022516"/>
    </source>
</evidence>
<keyword evidence="2 10" id="KW-0963">Cytoplasm</keyword>
<comment type="caution">
    <text evidence="11">The sequence shown here is derived from an EMBL/GenBank/DDBJ whole genome shotgun (WGS) entry which is preliminary data.</text>
</comment>
<dbReference type="PANTHER" id="PTHR30100:SF1">
    <property type="entry name" value="PHOSPHATE ACYLTRANSFERASE"/>
    <property type="match status" value="1"/>
</dbReference>
<keyword evidence="4 10" id="KW-0808">Transferase</keyword>
<dbReference type="Proteomes" id="UP000886749">
    <property type="component" value="Unassembled WGS sequence"/>
</dbReference>
<dbReference type="Gene3D" id="3.40.718.10">
    <property type="entry name" value="Isopropylmalate Dehydrogenase"/>
    <property type="match status" value="1"/>
</dbReference>
<keyword evidence="3 10" id="KW-0444">Lipid biosynthesis</keyword>
<evidence type="ECO:0000256" key="7">
    <source>
        <dbReference type="ARBA" id="ARBA00023264"/>
    </source>
</evidence>
<evidence type="ECO:0000256" key="2">
    <source>
        <dbReference type="ARBA" id="ARBA00022490"/>
    </source>
</evidence>
<organism evidence="11 12">
    <name type="scientific">Candidatus Egerieicola pullicola</name>
    <dbReference type="NCBI Taxonomy" id="2840775"/>
    <lineage>
        <taxon>Bacteria</taxon>
        <taxon>Bacillati</taxon>
        <taxon>Bacillota</taxon>
        <taxon>Clostridia</taxon>
        <taxon>Eubacteriales</taxon>
        <taxon>Oscillospiraceae</taxon>
        <taxon>Oscillospiraceae incertae sedis</taxon>
        <taxon>Candidatus Egerieicola</taxon>
    </lineage>
</organism>
<evidence type="ECO:0000256" key="4">
    <source>
        <dbReference type="ARBA" id="ARBA00022679"/>
    </source>
</evidence>
<reference evidence="11" key="1">
    <citation type="submission" date="2020-10" db="EMBL/GenBank/DDBJ databases">
        <authorList>
            <person name="Gilroy R."/>
        </authorList>
    </citation>
    <scope>NUCLEOTIDE SEQUENCE</scope>
    <source>
        <strain evidence="11">CHK184-25365</strain>
    </source>
</reference>
<comment type="similarity">
    <text evidence="10">Belongs to the PlsX family.</text>
</comment>
<gene>
    <name evidence="10 11" type="primary">plsX</name>
    <name evidence="11" type="ORF">IAB36_02700</name>
</gene>
<evidence type="ECO:0000256" key="1">
    <source>
        <dbReference type="ARBA" id="ARBA00001232"/>
    </source>
</evidence>
<evidence type="ECO:0000256" key="9">
    <source>
        <dbReference type="ARBA" id="ARBA00046608"/>
    </source>
</evidence>
<keyword evidence="5 10" id="KW-0443">Lipid metabolism</keyword>
<comment type="subunit">
    <text evidence="9 10">Homodimer. Probably interacts with PlsY.</text>
</comment>
<accession>A0A9D1AHU9</accession>
<dbReference type="SUPFAM" id="SSF53659">
    <property type="entry name" value="Isocitrate/Isopropylmalate dehydrogenase-like"/>
    <property type="match status" value="1"/>
</dbReference>
<comment type="function">
    <text evidence="10">Catalyzes the reversible formation of acyl-phosphate (acyl-PO(4)) from acyl-[acyl-carrier-protein] (acyl-ACP). This enzyme utilizes acyl-ACP as fatty acyl donor, but not acyl-CoA.</text>
</comment>
<dbReference type="GO" id="GO:0008654">
    <property type="term" value="P:phospholipid biosynthetic process"/>
    <property type="evidence" value="ECO:0007669"/>
    <property type="project" value="UniProtKB-KW"/>
</dbReference>
<evidence type="ECO:0000313" key="12">
    <source>
        <dbReference type="Proteomes" id="UP000886749"/>
    </source>
</evidence>
<dbReference type="PIRSF" id="PIRSF002465">
    <property type="entry name" value="Phsphlp_syn_PlsX"/>
    <property type="match status" value="1"/>
</dbReference>
<dbReference type="GO" id="GO:0006633">
    <property type="term" value="P:fatty acid biosynthetic process"/>
    <property type="evidence" value="ECO:0007669"/>
    <property type="project" value="UniProtKB-UniRule"/>
</dbReference>
<dbReference type="AlphaFoldDB" id="A0A9D1AHU9"/>
<evidence type="ECO:0000256" key="8">
    <source>
        <dbReference type="ARBA" id="ARBA00024069"/>
    </source>
</evidence>
<reference evidence="11" key="2">
    <citation type="journal article" date="2021" name="PeerJ">
        <title>Extensive microbial diversity within the chicken gut microbiome revealed by metagenomics and culture.</title>
        <authorList>
            <person name="Gilroy R."/>
            <person name="Ravi A."/>
            <person name="Getino M."/>
            <person name="Pursley I."/>
            <person name="Horton D.L."/>
            <person name="Alikhan N.F."/>
            <person name="Baker D."/>
            <person name="Gharbi K."/>
            <person name="Hall N."/>
            <person name="Watson M."/>
            <person name="Adriaenssens E.M."/>
            <person name="Foster-Nyarko E."/>
            <person name="Jarju S."/>
            <person name="Secka A."/>
            <person name="Antonio M."/>
            <person name="Oren A."/>
            <person name="Chaudhuri R.R."/>
            <person name="La Ragione R."/>
            <person name="Hildebrand F."/>
            <person name="Pallen M.J."/>
        </authorList>
    </citation>
    <scope>NUCLEOTIDE SEQUENCE</scope>
    <source>
        <strain evidence="11">CHK184-25365</strain>
    </source>
</reference>
<keyword evidence="6 10" id="KW-0594">Phospholipid biosynthesis</keyword>
<dbReference type="InterPro" id="IPR012281">
    <property type="entry name" value="Phospholipid_synth_PlsX-like"/>
</dbReference>
<keyword evidence="11" id="KW-0012">Acyltransferase</keyword>
<sequence>MKIALDGFGGDHAPLAMLEGAALAVAEYGVDVVITGDEAVLRKTALEHNISLAGLEFSDTKDVIGICEEPTTLLQEHRDSSLGRAFTLLSEGKVDALVSAGSTGAIVVGGTFLIKRIKGIKRAAIASMVPCENGSYLLVDAGANTDCRPEMLHQFAMMGSMYLESVRGIQRPRVGLVNIGAEETKGGQLQKDTYHLLEQDKNLNFTGNLEARGIPLGEADVVVCDGFTGNVILKLSEGWGKFLNNTLKDLFLTGFAGKFSAALLLKKISGLRKRMNYKEYGGAPLLGVTKPVIKAHGSSDKLAISKAIYQAKLVVEQQMIARITKALADQKEEG</sequence>
<evidence type="ECO:0000313" key="11">
    <source>
        <dbReference type="EMBL" id="HIR40717.1"/>
    </source>
</evidence>
<name>A0A9D1AHU9_9FIRM</name>
<dbReference type="PANTHER" id="PTHR30100">
    <property type="entry name" value="FATTY ACID/PHOSPHOLIPID SYNTHESIS PROTEIN PLSX"/>
    <property type="match status" value="1"/>
</dbReference>
<proteinExistence type="inferred from homology"/>